<accession>A0A2H1KVQ4</accession>
<evidence type="ECO:0000313" key="9">
    <source>
        <dbReference type="Proteomes" id="UP000094793"/>
    </source>
</evidence>
<gene>
    <name evidence="8" type="ORF">BAURA86_03439</name>
    <name evidence="7" type="ORF">BLSMQ_3773</name>
</gene>
<evidence type="ECO:0000256" key="1">
    <source>
        <dbReference type="ARBA" id="ARBA00004196"/>
    </source>
</evidence>
<dbReference type="Proteomes" id="UP000234300">
    <property type="component" value="Unassembled WGS sequence"/>
</dbReference>
<reference evidence="7" key="1">
    <citation type="submission" date="2016-09" db="EMBL/GenBank/DDBJ databases">
        <title>Complete Genome Sequence of Brevibacterium aurantiacum SMQ-1335.</title>
        <authorList>
            <person name="de Melo A.G."/>
            <person name="Labrie S.J."/>
            <person name="Dumaresq J."/>
            <person name="Roberts R.J."/>
            <person name="Tremblay D.M."/>
            <person name="Moineau S."/>
        </authorList>
    </citation>
    <scope>NUCLEOTIDE SEQUENCE</scope>
    <source>
        <strain evidence="7">SMQ-1335</strain>
    </source>
</reference>
<evidence type="ECO:0000259" key="6">
    <source>
        <dbReference type="PROSITE" id="PS50983"/>
    </source>
</evidence>
<dbReference type="Proteomes" id="UP000094793">
    <property type="component" value="Chromosome"/>
</dbReference>
<evidence type="ECO:0000256" key="4">
    <source>
        <dbReference type="ARBA" id="ARBA00022729"/>
    </source>
</evidence>
<dbReference type="OrthoDB" id="7941913at2"/>
<dbReference type="PATRIC" id="fig|1703.10.peg.3892"/>
<dbReference type="GO" id="GO:0030288">
    <property type="term" value="C:outer membrane-bounded periplasmic space"/>
    <property type="evidence" value="ECO:0007669"/>
    <property type="project" value="TreeGrafter"/>
</dbReference>
<feature type="signal peptide" evidence="5">
    <location>
        <begin position="1"/>
        <end position="18"/>
    </location>
</feature>
<feature type="chain" id="PRO_5044058271" evidence="5">
    <location>
        <begin position="19"/>
        <end position="322"/>
    </location>
</feature>
<comment type="subcellular location">
    <subcellularLocation>
        <location evidence="1">Cell envelope</location>
    </subcellularLocation>
</comment>
<dbReference type="InterPro" id="IPR051313">
    <property type="entry name" value="Bact_iron-sidero_bind"/>
</dbReference>
<evidence type="ECO:0000313" key="8">
    <source>
        <dbReference type="EMBL" id="SMY03729.1"/>
    </source>
</evidence>
<organism evidence="7 9">
    <name type="scientific">Brevibacterium aurantiacum</name>
    <dbReference type="NCBI Taxonomy" id="273384"/>
    <lineage>
        <taxon>Bacteria</taxon>
        <taxon>Bacillati</taxon>
        <taxon>Actinomycetota</taxon>
        <taxon>Actinomycetes</taxon>
        <taxon>Micrococcales</taxon>
        <taxon>Brevibacteriaceae</taxon>
        <taxon>Brevibacterium</taxon>
    </lineage>
</organism>
<dbReference type="Pfam" id="PF01497">
    <property type="entry name" value="Peripla_BP_2"/>
    <property type="match status" value="1"/>
</dbReference>
<dbReference type="RefSeq" id="WP_069601151.1">
    <property type="nucleotide sequence ID" value="NZ_CP017150.1"/>
</dbReference>
<evidence type="ECO:0000313" key="10">
    <source>
        <dbReference type="Proteomes" id="UP000234300"/>
    </source>
</evidence>
<dbReference type="GO" id="GO:1901678">
    <property type="term" value="P:iron coordination entity transport"/>
    <property type="evidence" value="ECO:0007669"/>
    <property type="project" value="UniProtKB-ARBA"/>
</dbReference>
<keyword evidence="3" id="KW-0813">Transport</keyword>
<proteinExistence type="inferred from homology"/>
<dbReference type="EMBL" id="FXZI01000016">
    <property type="protein sequence ID" value="SMY03729.1"/>
    <property type="molecule type" value="Genomic_DNA"/>
</dbReference>
<reference evidence="8 10" key="3">
    <citation type="submission" date="2017-03" db="EMBL/GenBank/DDBJ databases">
        <authorList>
            <person name="Afonso C.L."/>
            <person name="Miller P.J."/>
            <person name="Scott M.A."/>
            <person name="Spackman E."/>
            <person name="Goraichik I."/>
            <person name="Dimitrov K.M."/>
            <person name="Suarez D.L."/>
            <person name="Swayne D.E."/>
        </authorList>
    </citation>
    <scope>NUCLEOTIDE SEQUENCE [LARGE SCALE GENOMIC DNA]</scope>
    <source>
        <strain evidence="8">8</strain>
        <strain evidence="10">8(6)</strain>
    </source>
</reference>
<comment type="similarity">
    <text evidence="2">Belongs to the bacterial solute-binding protein 8 family.</text>
</comment>
<dbReference type="KEGG" id="blin:BLSMQ_3773"/>
<feature type="domain" description="Fe/B12 periplasmic-binding" evidence="6">
    <location>
        <begin position="57"/>
        <end position="322"/>
    </location>
</feature>
<sequence>MRRRQLLALSVLAPFALAACGSPVSEAASTTTTGTNGFSYSPEGYDGLTIELDHQVERVAMDFYSAAALAPYGIKPVAVYGFGQNESPGKAFDQTGVEIVGTDMEFNLEALAATNPDIIIAYGNDKGDGWTWWDDKLKDQVAKLVPFVPVKLDGGTPDDMFAQYAAIAQALGRDTETGKIAQQRKAFGAARQRIRDITAEKDWLTVLLANFGAEINYTAKKVGVAKMLTDDGLTLVGPESGAETSWAEVSWEKMSDYPADVMLIHDASTDYEDNPIFKSLLPVRHNQLGTWDDKRAYTYDGYTEWLGELADVLEEAKDIHKD</sequence>
<evidence type="ECO:0000313" key="7">
    <source>
        <dbReference type="EMBL" id="AOP55471.1"/>
    </source>
</evidence>
<dbReference type="PANTHER" id="PTHR30532:SF24">
    <property type="entry name" value="FERRIC ENTEROBACTIN-BINDING PERIPLASMIC PROTEIN FEPB"/>
    <property type="match status" value="1"/>
</dbReference>
<dbReference type="AlphaFoldDB" id="A0A1D7W8Z0"/>
<dbReference type="SUPFAM" id="SSF53807">
    <property type="entry name" value="Helical backbone' metal receptor"/>
    <property type="match status" value="1"/>
</dbReference>
<dbReference type="Gene3D" id="3.40.50.1980">
    <property type="entry name" value="Nitrogenase molybdenum iron protein domain"/>
    <property type="match status" value="2"/>
</dbReference>
<keyword evidence="4 5" id="KW-0732">Signal</keyword>
<evidence type="ECO:0000256" key="5">
    <source>
        <dbReference type="SAM" id="SignalP"/>
    </source>
</evidence>
<dbReference type="PANTHER" id="PTHR30532">
    <property type="entry name" value="IRON III DICITRATE-BINDING PERIPLASMIC PROTEIN"/>
    <property type="match status" value="1"/>
</dbReference>
<reference evidence="9" key="2">
    <citation type="submission" date="2016-09" db="EMBL/GenBank/DDBJ databases">
        <title>Complete Genome Sequence of Brevibacterium linens SMQ-1335.</title>
        <authorList>
            <person name="de Melo A.G."/>
            <person name="Labrie S.J."/>
            <person name="Dumaresq J."/>
            <person name="Roberts R.J."/>
            <person name="Tremblay D.M."/>
            <person name="Moineau S."/>
        </authorList>
    </citation>
    <scope>NUCLEOTIDE SEQUENCE [LARGE SCALE GENOMIC DNA]</scope>
    <source>
        <strain evidence="9">SMQ-1335</strain>
    </source>
</reference>
<dbReference type="EMBL" id="CP017150">
    <property type="protein sequence ID" value="AOP55471.1"/>
    <property type="molecule type" value="Genomic_DNA"/>
</dbReference>
<dbReference type="PROSITE" id="PS50983">
    <property type="entry name" value="FE_B12_PBP"/>
    <property type="match status" value="1"/>
</dbReference>
<protein>
    <submittedName>
        <fullName evidence="7">Ferrichrome ABC transporter</fullName>
    </submittedName>
    <submittedName>
        <fullName evidence="8">Iron complex transport system substrate-binding protein</fullName>
    </submittedName>
</protein>
<dbReference type="PROSITE" id="PS51257">
    <property type="entry name" value="PROKAR_LIPOPROTEIN"/>
    <property type="match status" value="1"/>
</dbReference>
<name>A0A1D7W8Z0_BREAU</name>
<evidence type="ECO:0000256" key="2">
    <source>
        <dbReference type="ARBA" id="ARBA00008814"/>
    </source>
</evidence>
<accession>A0A1D7W8Z0</accession>
<dbReference type="InterPro" id="IPR002491">
    <property type="entry name" value="ABC_transptr_periplasmic_BD"/>
</dbReference>
<evidence type="ECO:0000256" key="3">
    <source>
        <dbReference type="ARBA" id="ARBA00022448"/>
    </source>
</evidence>